<dbReference type="Pfam" id="PF07486">
    <property type="entry name" value="Hydrolase_2"/>
    <property type="match status" value="1"/>
</dbReference>
<proteinExistence type="predicted"/>
<dbReference type="EMBL" id="QSAZ01000004">
    <property type="protein sequence ID" value="RGW88049.1"/>
    <property type="molecule type" value="Genomic_DNA"/>
</dbReference>
<name>A0A173Z8P8_9FIRM</name>
<dbReference type="Proteomes" id="UP000283683">
    <property type="component" value="Unassembled WGS sequence"/>
</dbReference>
<keyword evidence="4" id="KW-0378">Hydrolase</keyword>
<accession>A0A173Z8P8</accession>
<evidence type="ECO:0000313" key="6">
    <source>
        <dbReference type="Proteomes" id="UP000283683"/>
    </source>
</evidence>
<dbReference type="InterPro" id="IPR011105">
    <property type="entry name" value="Cell_wall_hydrolase_SleB"/>
</dbReference>
<evidence type="ECO:0000313" key="4">
    <source>
        <dbReference type="EMBL" id="RGW88049.1"/>
    </source>
</evidence>
<keyword evidence="1" id="KW-0732">Signal</keyword>
<feature type="chain" id="PRO_5038213065" evidence="1">
    <location>
        <begin position="20"/>
        <end position="188"/>
    </location>
</feature>
<dbReference type="Gene3D" id="1.10.10.2520">
    <property type="entry name" value="Cell wall hydrolase SleB, domain 1"/>
    <property type="match status" value="1"/>
</dbReference>
<evidence type="ECO:0000313" key="5">
    <source>
        <dbReference type="Proteomes" id="UP000095384"/>
    </source>
</evidence>
<dbReference type="InterPro" id="IPR042047">
    <property type="entry name" value="SleB_dom1"/>
</dbReference>
<feature type="domain" description="Cell wall hydrolase SleB" evidence="2">
    <location>
        <begin position="92"/>
        <end position="184"/>
    </location>
</feature>
<sequence length="188" mass="21335">MKKIIWMILLIIASSFCIAASPITTSENDEITGKEVIEVVKTEVVEEVSFSPKEEVVVQEQAPQDVVCEIDTDISNDDIELVALVTMAEAEGECEEGKRLVIDTILNRVDSASFPNTVYEVVYQPSQFSSMWNGRVNRCYIDDYICQLVVEELRNRKNYDVIFFTADRYGNYGTPMFQIGNHYFSSGE</sequence>
<dbReference type="AlphaFoldDB" id="A0A173Z8P8"/>
<dbReference type="EMBL" id="CYYW01000004">
    <property type="protein sequence ID" value="CUN72782.1"/>
    <property type="molecule type" value="Genomic_DNA"/>
</dbReference>
<evidence type="ECO:0000259" key="2">
    <source>
        <dbReference type="Pfam" id="PF07486"/>
    </source>
</evidence>
<reference evidence="3 5" key="1">
    <citation type="submission" date="2015-09" db="EMBL/GenBank/DDBJ databases">
        <authorList>
            <consortium name="Pathogen Informatics"/>
        </authorList>
    </citation>
    <scope>NUCLEOTIDE SEQUENCE [LARGE SCALE GENOMIC DNA]</scope>
    <source>
        <strain evidence="3 5">2789STDY5608860</strain>
    </source>
</reference>
<feature type="signal peptide" evidence="1">
    <location>
        <begin position="1"/>
        <end position="19"/>
    </location>
</feature>
<dbReference type="RefSeq" id="WP_055223466.1">
    <property type="nucleotide sequence ID" value="NZ_CYYW01000004.1"/>
</dbReference>
<dbReference type="GO" id="GO:0016787">
    <property type="term" value="F:hydrolase activity"/>
    <property type="evidence" value="ECO:0007669"/>
    <property type="project" value="UniProtKB-KW"/>
</dbReference>
<dbReference type="Proteomes" id="UP000095384">
    <property type="component" value="Unassembled WGS sequence"/>
</dbReference>
<reference evidence="4 6" key="2">
    <citation type="submission" date="2018-08" db="EMBL/GenBank/DDBJ databases">
        <title>A genome reference for cultivated species of the human gut microbiota.</title>
        <authorList>
            <person name="Zou Y."/>
            <person name="Xue W."/>
            <person name="Luo G."/>
        </authorList>
    </citation>
    <scope>NUCLEOTIDE SEQUENCE [LARGE SCALE GENOMIC DNA]</scope>
    <source>
        <strain evidence="4 6">AF06-19</strain>
    </source>
</reference>
<organism evidence="3 5">
    <name type="scientific">Agathobacter rectalis</name>
    <dbReference type="NCBI Taxonomy" id="39491"/>
    <lineage>
        <taxon>Bacteria</taxon>
        <taxon>Bacillati</taxon>
        <taxon>Bacillota</taxon>
        <taxon>Clostridia</taxon>
        <taxon>Lachnospirales</taxon>
        <taxon>Lachnospiraceae</taxon>
        <taxon>Agathobacter</taxon>
    </lineage>
</organism>
<evidence type="ECO:0000313" key="3">
    <source>
        <dbReference type="EMBL" id="CUN72782.1"/>
    </source>
</evidence>
<gene>
    <name evidence="3" type="primary">sleB_1</name>
    <name evidence="4" type="ORF">DWV45_05460</name>
    <name evidence="3" type="ORF">ERS852417_00881</name>
</gene>
<protein>
    <submittedName>
        <fullName evidence="4">Cell wall hydrolase</fullName>
    </submittedName>
    <submittedName>
        <fullName evidence="3">Germination-specific amidase</fullName>
    </submittedName>
</protein>
<evidence type="ECO:0000256" key="1">
    <source>
        <dbReference type="SAM" id="SignalP"/>
    </source>
</evidence>